<dbReference type="PANTHER" id="PTHR33223:SF11">
    <property type="entry name" value="ELEMENT PROTEIN, PUTATIVE-RELATED"/>
    <property type="match status" value="1"/>
</dbReference>
<sequence>MKKTRILTRLYDVTPTIVLRRNIFKARNLTPTRLRRNHTQGTDDEDAYKHVRMVLEIVDLFHFLGVTHETVMLKVFSITLKGQALRWKKRLPARMINTWDLLKKEFIWQYCSPFKFAKKLEEIYTFKQEMRKVQGKNDNGKENMKEPVPRDLPPAPFLGHLKEQICGPYRTHKTIYMIENLGELHKLKDQEDEGDMHVGWDVTIKDVERLRQFLTTTIHTLPNRKPVVQPYMSLGPVHDKEKSIREKEHDYDIPLHDGVMQPLAPQTVHIIPPDDDYVAPPTNPNLDKQLNKFRKEIYDITKVAKMANCNPINDVKELSDINKYDCETFI</sequence>
<protein>
    <recommendedName>
        <fullName evidence="1">Retrotransposon gag domain-containing protein</fullName>
    </recommendedName>
</protein>
<dbReference type="Pfam" id="PF03732">
    <property type="entry name" value="Retrotrans_gag"/>
    <property type="match status" value="1"/>
</dbReference>
<evidence type="ECO:0000313" key="2">
    <source>
        <dbReference type="EMBL" id="GEY51325.1"/>
    </source>
</evidence>
<dbReference type="EMBL" id="BKCJ010184896">
    <property type="protein sequence ID" value="GEY51325.1"/>
    <property type="molecule type" value="Genomic_DNA"/>
</dbReference>
<gene>
    <name evidence="2" type="ORF">Tci_423299</name>
</gene>
<dbReference type="PANTHER" id="PTHR33223">
    <property type="entry name" value="CCHC-TYPE DOMAIN-CONTAINING PROTEIN"/>
    <property type="match status" value="1"/>
</dbReference>
<evidence type="ECO:0000259" key="1">
    <source>
        <dbReference type="Pfam" id="PF03732"/>
    </source>
</evidence>
<dbReference type="InterPro" id="IPR005162">
    <property type="entry name" value="Retrotrans_gag_dom"/>
</dbReference>
<proteinExistence type="predicted"/>
<reference evidence="2" key="1">
    <citation type="journal article" date="2019" name="Sci. Rep.">
        <title>Draft genome of Tanacetum cinerariifolium, the natural source of mosquito coil.</title>
        <authorList>
            <person name="Yamashiro T."/>
            <person name="Shiraishi A."/>
            <person name="Satake H."/>
            <person name="Nakayama K."/>
        </authorList>
    </citation>
    <scope>NUCLEOTIDE SEQUENCE</scope>
</reference>
<dbReference type="AlphaFoldDB" id="A0A699HV79"/>
<name>A0A699HV79_TANCI</name>
<accession>A0A699HV79</accession>
<comment type="caution">
    <text evidence="2">The sequence shown here is derived from an EMBL/GenBank/DDBJ whole genome shotgun (WGS) entry which is preliminary data.</text>
</comment>
<feature type="domain" description="Retrotransposon gag" evidence="1">
    <location>
        <begin position="74"/>
        <end position="133"/>
    </location>
</feature>
<organism evidence="2">
    <name type="scientific">Tanacetum cinerariifolium</name>
    <name type="common">Dalmatian daisy</name>
    <name type="synonym">Chrysanthemum cinerariifolium</name>
    <dbReference type="NCBI Taxonomy" id="118510"/>
    <lineage>
        <taxon>Eukaryota</taxon>
        <taxon>Viridiplantae</taxon>
        <taxon>Streptophyta</taxon>
        <taxon>Embryophyta</taxon>
        <taxon>Tracheophyta</taxon>
        <taxon>Spermatophyta</taxon>
        <taxon>Magnoliopsida</taxon>
        <taxon>eudicotyledons</taxon>
        <taxon>Gunneridae</taxon>
        <taxon>Pentapetalae</taxon>
        <taxon>asterids</taxon>
        <taxon>campanulids</taxon>
        <taxon>Asterales</taxon>
        <taxon>Asteraceae</taxon>
        <taxon>Asteroideae</taxon>
        <taxon>Anthemideae</taxon>
        <taxon>Anthemidinae</taxon>
        <taxon>Tanacetum</taxon>
    </lineage>
</organism>